<evidence type="ECO:0000256" key="1">
    <source>
        <dbReference type="ARBA" id="ARBA00023002"/>
    </source>
</evidence>
<dbReference type="InterPro" id="IPR051691">
    <property type="entry name" value="Metab_Enz_Cyan_OpOx_G3PDH"/>
</dbReference>
<dbReference type="SUPFAM" id="SSF51905">
    <property type="entry name" value="FAD/NAD(P)-binding domain"/>
    <property type="match status" value="1"/>
</dbReference>
<dbReference type="PANTHER" id="PTHR42949:SF3">
    <property type="entry name" value="ANAEROBIC GLYCEROL-3-PHOSPHATE DEHYDROGENASE SUBUNIT B"/>
    <property type="match status" value="1"/>
</dbReference>
<accession>A0A4R4UIG8</accession>
<dbReference type="InterPro" id="IPR041854">
    <property type="entry name" value="BFD-like_2Fe2S-bd_dom_sf"/>
</dbReference>
<name>A0A4R4UIG8_9PSEU</name>
<sequence>MSVVVVGAGPAGMTAALHAARAGAEVLLVDSSNALGGKYNQAPPEQFGLAQPQRIRRGQRSVTTLAEEIGAHPRIRRLAGGVRSLDGRDVHVRTGSGDAGEIIHADALVLATGAHDRVLPFPGWELPGVFTAGAAHALASGQRIAVGSRVLVAGTGPLLLPVTESLLGVGADVVAVLDAGSPAAWLRRAPTLAGQWDKLAGFAGYLRRLVGNTQFRTRAGVVAAVGEERVEEAVVAKLDARWRPVPGTHRRIPVDAICVAHGLQPRLELARAAGCDIEDGFVRVDGSQRSSTPWVFAAGEATGIAGARAAAAEGAVAGLAAAVQVQATTWSEVEQPARRAMLVVRCGQKFSRAMASATRIGEDWNEWLTPQTVVCRCEAVPYQALRDSAPAQRDASSLNLSCRVGLGSCQGRMCGRNASELAENLLRTSASEPPVA</sequence>
<reference evidence="3 4" key="1">
    <citation type="submission" date="2019-03" db="EMBL/GenBank/DDBJ databases">
        <title>Draft genome sequences of novel Actinobacteria.</title>
        <authorList>
            <person name="Sahin N."/>
            <person name="Ay H."/>
            <person name="Saygin H."/>
        </authorList>
    </citation>
    <scope>NUCLEOTIDE SEQUENCE [LARGE SCALE GENOMIC DNA]</scope>
    <source>
        <strain evidence="3 4">16K404</strain>
    </source>
</reference>
<dbReference type="InterPro" id="IPR017224">
    <property type="entry name" value="Opine_Oxase_asu/HCN_bsu"/>
</dbReference>
<dbReference type="PRINTS" id="PR00469">
    <property type="entry name" value="PNDRDTASEII"/>
</dbReference>
<evidence type="ECO:0000313" key="4">
    <source>
        <dbReference type="Proteomes" id="UP000294744"/>
    </source>
</evidence>
<keyword evidence="4" id="KW-1185">Reference proteome</keyword>
<dbReference type="EMBL" id="SMKV01000039">
    <property type="protein sequence ID" value="TDC88784.1"/>
    <property type="molecule type" value="Genomic_DNA"/>
</dbReference>
<dbReference type="OrthoDB" id="9801699at2"/>
<evidence type="ECO:0000259" key="2">
    <source>
        <dbReference type="Pfam" id="PF07992"/>
    </source>
</evidence>
<feature type="domain" description="FAD/NAD(P)-binding" evidence="2">
    <location>
        <begin position="1"/>
        <end position="314"/>
    </location>
</feature>
<dbReference type="PANTHER" id="PTHR42949">
    <property type="entry name" value="ANAEROBIC GLYCEROL-3-PHOSPHATE DEHYDROGENASE SUBUNIT B"/>
    <property type="match status" value="1"/>
</dbReference>
<dbReference type="Pfam" id="PF07992">
    <property type="entry name" value="Pyr_redox_2"/>
    <property type="match status" value="1"/>
</dbReference>
<dbReference type="Gene3D" id="3.50.50.60">
    <property type="entry name" value="FAD/NAD(P)-binding domain"/>
    <property type="match status" value="2"/>
</dbReference>
<dbReference type="Gene3D" id="1.10.10.1100">
    <property type="entry name" value="BFD-like [2Fe-2S]-binding domain"/>
    <property type="match status" value="1"/>
</dbReference>
<keyword evidence="1" id="KW-0560">Oxidoreductase</keyword>
<dbReference type="InterPro" id="IPR036188">
    <property type="entry name" value="FAD/NAD-bd_sf"/>
</dbReference>
<dbReference type="PRINTS" id="PR00368">
    <property type="entry name" value="FADPNR"/>
</dbReference>
<dbReference type="PIRSF" id="PIRSF037495">
    <property type="entry name" value="Opine_OX_OoxA/HcnB"/>
    <property type="match status" value="1"/>
</dbReference>
<organism evidence="3 4">
    <name type="scientific">Saccharopolyspora aridisoli</name>
    <dbReference type="NCBI Taxonomy" id="2530385"/>
    <lineage>
        <taxon>Bacteria</taxon>
        <taxon>Bacillati</taxon>
        <taxon>Actinomycetota</taxon>
        <taxon>Actinomycetes</taxon>
        <taxon>Pseudonocardiales</taxon>
        <taxon>Pseudonocardiaceae</taxon>
        <taxon>Saccharopolyspora</taxon>
    </lineage>
</organism>
<comment type="caution">
    <text evidence="3">The sequence shown here is derived from an EMBL/GenBank/DDBJ whole genome shotgun (WGS) entry which is preliminary data.</text>
</comment>
<dbReference type="RefSeq" id="WP_132626666.1">
    <property type="nucleotide sequence ID" value="NZ_SMKV01000039.1"/>
</dbReference>
<dbReference type="InterPro" id="IPR023753">
    <property type="entry name" value="FAD/NAD-binding_dom"/>
</dbReference>
<dbReference type="GO" id="GO:0016491">
    <property type="term" value="F:oxidoreductase activity"/>
    <property type="evidence" value="ECO:0007669"/>
    <property type="project" value="UniProtKB-KW"/>
</dbReference>
<protein>
    <submittedName>
        <fullName evidence="3">FAD-dependent oxidoreductase</fullName>
    </submittedName>
</protein>
<dbReference type="AlphaFoldDB" id="A0A4R4UIG8"/>
<dbReference type="Proteomes" id="UP000294744">
    <property type="component" value="Unassembled WGS sequence"/>
</dbReference>
<gene>
    <name evidence="3" type="ORF">E1161_22980</name>
</gene>
<evidence type="ECO:0000313" key="3">
    <source>
        <dbReference type="EMBL" id="TDC88784.1"/>
    </source>
</evidence>
<proteinExistence type="predicted"/>